<accession>A0A501WIB6</accession>
<comment type="subcellular location">
    <subcellularLocation>
        <location evidence="1">Cell membrane</location>
        <topology evidence="1">Multi-pass membrane protein</topology>
    </subcellularLocation>
</comment>
<feature type="transmembrane region" description="Helical" evidence="7">
    <location>
        <begin position="350"/>
        <end position="374"/>
    </location>
</feature>
<feature type="transmembrane region" description="Helical" evidence="7">
    <location>
        <begin position="269"/>
        <end position="288"/>
    </location>
</feature>
<dbReference type="OrthoDB" id="7605542at2"/>
<organism evidence="8 9">
    <name type="scientific">Amaricoccus solimangrovi</name>
    <dbReference type="NCBI Taxonomy" id="2589815"/>
    <lineage>
        <taxon>Bacteria</taxon>
        <taxon>Pseudomonadati</taxon>
        <taxon>Pseudomonadota</taxon>
        <taxon>Alphaproteobacteria</taxon>
        <taxon>Rhodobacterales</taxon>
        <taxon>Paracoccaceae</taxon>
        <taxon>Amaricoccus</taxon>
    </lineage>
</organism>
<feature type="transmembrane region" description="Helical" evidence="7">
    <location>
        <begin position="65"/>
        <end position="87"/>
    </location>
</feature>
<dbReference type="AlphaFoldDB" id="A0A501WIB6"/>
<dbReference type="RefSeq" id="WP_140455409.1">
    <property type="nucleotide sequence ID" value="NZ_VFRP01000021.1"/>
</dbReference>
<evidence type="ECO:0000256" key="4">
    <source>
        <dbReference type="ARBA" id="ARBA00022692"/>
    </source>
</evidence>
<protein>
    <submittedName>
        <fullName evidence="8">Polysaccharide biosynthesis protein</fullName>
    </submittedName>
</protein>
<feature type="transmembrane region" description="Helical" evidence="7">
    <location>
        <begin position="440"/>
        <end position="458"/>
    </location>
</feature>
<feature type="transmembrane region" description="Helical" evidence="7">
    <location>
        <begin position="317"/>
        <end position="338"/>
    </location>
</feature>
<gene>
    <name evidence="8" type="ORF">FJM51_17385</name>
</gene>
<feature type="transmembrane region" description="Helical" evidence="7">
    <location>
        <begin position="115"/>
        <end position="133"/>
    </location>
</feature>
<evidence type="ECO:0000256" key="1">
    <source>
        <dbReference type="ARBA" id="ARBA00004651"/>
    </source>
</evidence>
<dbReference type="EMBL" id="VFRP01000021">
    <property type="protein sequence ID" value="TPE48522.1"/>
    <property type="molecule type" value="Genomic_DNA"/>
</dbReference>
<dbReference type="GO" id="GO:0005886">
    <property type="term" value="C:plasma membrane"/>
    <property type="evidence" value="ECO:0007669"/>
    <property type="project" value="UniProtKB-SubCell"/>
</dbReference>
<evidence type="ECO:0000256" key="7">
    <source>
        <dbReference type="SAM" id="Phobius"/>
    </source>
</evidence>
<dbReference type="Proteomes" id="UP000319255">
    <property type="component" value="Unassembled WGS sequence"/>
</dbReference>
<evidence type="ECO:0000256" key="3">
    <source>
        <dbReference type="ARBA" id="ARBA00022475"/>
    </source>
</evidence>
<dbReference type="Pfam" id="PF13440">
    <property type="entry name" value="Polysacc_synt_3"/>
    <property type="match status" value="1"/>
</dbReference>
<evidence type="ECO:0000256" key="2">
    <source>
        <dbReference type="ARBA" id="ARBA00007430"/>
    </source>
</evidence>
<keyword evidence="3" id="KW-1003">Cell membrane</keyword>
<keyword evidence="6 7" id="KW-0472">Membrane</keyword>
<feature type="transmembrane region" description="Helical" evidence="7">
    <location>
        <begin position="170"/>
        <end position="190"/>
    </location>
</feature>
<proteinExistence type="inferred from homology"/>
<feature type="transmembrane region" description="Helical" evidence="7">
    <location>
        <begin position="139"/>
        <end position="158"/>
    </location>
</feature>
<keyword evidence="4 7" id="KW-0812">Transmembrane</keyword>
<dbReference type="PANTHER" id="PTHR30250">
    <property type="entry name" value="PST FAMILY PREDICTED COLANIC ACID TRANSPORTER"/>
    <property type="match status" value="1"/>
</dbReference>
<keyword evidence="5 7" id="KW-1133">Transmembrane helix</keyword>
<evidence type="ECO:0000313" key="9">
    <source>
        <dbReference type="Proteomes" id="UP000319255"/>
    </source>
</evidence>
<keyword evidence="9" id="KW-1185">Reference proteome</keyword>
<dbReference type="PANTHER" id="PTHR30250:SF10">
    <property type="entry name" value="LIPOPOLYSACCHARIDE BIOSYNTHESIS PROTEIN WZXC"/>
    <property type="match status" value="1"/>
</dbReference>
<reference evidence="8 9" key="1">
    <citation type="submission" date="2019-06" db="EMBL/GenBank/DDBJ databases">
        <title>A novel bacterium of genus Amaricoccus, isolated from marine sediment.</title>
        <authorList>
            <person name="Huang H."/>
            <person name="Mo K."/>
            <person name="Hu Y."/>
        </authorList>
    </citation>
    <scope>NUCLEOTIDE SEQUENCE [LARGE SCALE GENOMIC DNA]</scope>
    <source>
        <strain evidence="8 9">HB172011</strain>
    </source>
</reference>
<dbReference type="InterPro" id="IPR050833">
    <property type="entry name" value="Poly_Biosynth_Transport"/>
</dbReference>
<evidence type="ECO:0000256" key="5">
    <source>
        <dbReference type="ARBA" id="ARBA00022989"/>
    </source>
</evidence>
<sequence length="468" mass="49421">MTTIPDDPGARARFRPARRAAPLADPGLVGRVLRGSAFVILGYGASQAIRLASNLILTRLLFPEAFGLMALVTVAMIGLGAFSDVGVGPAIAHSRRGDDPAFLHAAYTLQVGRGFALWIGACLVAWPVAAFYGEPALARLLPAVGFCSVITGFNSVAVETAHRHLLLGRVTLIELASQAAGTIAMVILAFATRSIWALVLGGAAASAAKLALSHLCLPGPPNRLGWEPAARRELVRFGRWIFLSTLCGFLLSQGDKLILGKYLPLELLGIYNIGFFLASFPLLLGKALTERMVIPLYREHPPARSARNFARLRRMRAILTGGILALLALMAFSGVWLVDLLYDARFATAGPIVVLIAVAQMPQAIGLTYDLAALAAGESRRFFLQMAPRALAQAALLLLGAASFGLPGALGGQALAAVLTYPLIVRLARRYGAWDAAHDAGFAALGLLLGGLALWARWPEVAGLASLG</sequence>
<comment type="similarity">
    <text evidence="2">Belongs to the polysaccharide synthase family.</text>
</comment>
<comment type="caution">
    <text evidence="8">The sequence shown here is derived from an EMBL/GenBank/DDBJ whole genome shotgun (WGS) entry which is preliminary data.</text>
</comment>
<evidence type="ECO:0000256" key="6">
    <source>
        <dbReference type="ARBA" id="ARBA00023136"/>
    </source>
</evidence>
<evidence type="ECO:0000313" key="8">
    <source>
        <dbReference type="EMBL" id="TPE48522.1"/>
    </source>
</evidence>
<name>A0A501WIB6_9RHOB</name>